<dbReference type="AlphaFoldDB" id="A0A9X3XHW7"/>
<name>A0A9X3XHW7_9BACT</name>
<dbReference type="Proteomes" id="UP001151081">
    <property type="component" value="Unassembled WGS sequence"/>
</dbReference>
<reference evidence="1 2" key="1">
    <citation type="submission" date="2021-04" db="EMBL/GenBank/DDBJ databases">
        <title>Genome analysis of Polyangium sp.</title>
        <authorList>
            <person name="Li Y."/>
            <person name="Wang J."/>
        </authorList>
    </citation>
    <scope>NUCLEOTIDE SEQUENCE [LARGE SCALE GENOMIC DNA]</scope>
    <source>
        <strain evidence="1 2">SDU14</strain>
    </source>
</reference>
<evidence type="ECO:0000313" key="1">
    <source>
        <dbReference type="EMBL" id="MDC3988481.1"/>
    </source>
</evidence>
<protein>
    <submittedName>
        <fullName evidence="1">Uncharacterized protein</fullName>
    </submittedName>
</protein>
<organism evidence="1 2">
    <name type="scientific">Polyangium jinanense</name>
    <dbReference type="NCBI Taxonomy" id="2829994"/>
    <lineage>
        <taxon>Bacteria</taxon>
        <taxon>Pseudomonadati</taxon>
        <taxon>Myxococcota</taxon>
        <taxon>Polyangia</taxon>
        <taxon>Polyangiales</taxon>
        <taxon>Polyangiaceae</taxon>
        <taxon>Polyangium</taxon>
    </lineage>
</organism>
<comment type="caution">
    <text evidence="1">The sequence shown here is derived from an EMBL/GenBank/DDBJ whole genome shotgun (WGS) entry which is preliminary data.</text>
</comment>
<accession>A0A9X3XHW7</accession>
<proteinExistence type="predicted"/>
<sequence>MKRVVLIVTGKTEVALDQSLAQLFPKEKVTFVVRPPKDSFTSNALLETPLRGTEEKPTAAEKLAQALVAEVDPGRRDEPPPDYVVLVDDLELDNLPWPERAIQYVRTALETHLERRYPAQDARERALGRVRDRCSFHLLSPMVEAYFLAEPAALTRAGATRASTFDATTNNTESSFQVSDPAFLAPPNRVNKHALPPWASADRARHPKRYVQFLCDPTGTKAQAYKETGGGRNALSKLDWPAVLATSTHAQFVRSLIHDLADALEEPAVAQRFAGATHPLTWPPRKGHLLRNV</sequence>
<gene>
    <name evidence="1" type="ORF">KEG57_48895</name>
</gene>
<dbReference type="EMBL" id="JAGTJJ010000074">
    <property type="protein sequence ID" value="MDC3988481.1"/>
    <property type="molecule type" value="Genomic_DNA"/>
</dbReference>
<evidence type="ECO:0000313" key="2">
    <source>
        <dbReference type="Proteomes" id="UP001151081"/>
    </source>
</evidence>
<keyword evidence="2" id="KW-1185">Reference proteome</keyword>
<dbReference type="RefSeq" id="WP_272459821.1">
    <property type="nucleotide sequence ID" value="NZ_JAGTJJ010000074.1"/>
</dbReference>